<protein>
    <submittedName>
        <fullName evidence="1">Uncharacterized protein</fullName>
    </submittedName>
</protein>
<evidence type="ECO:0000313" key="2">
    <source>
        <dbReference type="Proteomes" id="UP000256645"/>
    </source>
</evidence>
<reference evidence="1 2" key="1">
    <citation type="journal article" date="2018" name="IMA Fungus">
        <title>IMA Genome-F 9: Draft genome sequence of Annulohypoxylon stygium, Aspergillus mulundensis, Berkeleyomyces basicola (syn. Thielaviopsis basicola), Ceratocystis smalleyi, two Cercospora beticola strains, Coleophoma cylindrospora, Fusarium fracticaudum, Phialophora cf. hyalina, and Morchella septimelata.</title>
        <authorList>
            <person name="Wingfield B.D."/>
            <person name="Bills G.F."/>
            <person name="Dong Y."/>
            <person name="Huang W."/>
            <person name="Nel W.J."/>
            <person name="Swalarsk-Parry B.S."/>
            <person name="Vaghefi N."/>
            <person name="Wilken P.M."/>
            <person name="An Z."/>
            <person name="de Beer Z.W."/>
            <person name="De Vos L."/>
            <person name="Chen L."/>
            <person name="Duong T.A."/>
            <person name="Gao Y."/>
            <person name="Hammerbacher A."/>
            <person name="Kikkert J.R."/>
            <person name="Li Y."/>
            <person name="Li H."/>
            <person name="Li K."/>
            <person name="Li Q."/>
            <person name="Liu X."/>
            <person name="Ma X."/>
            <person name="Naidoo K."/>
            <person name="Pethybridge S.J."/>
            <person name="Sun J."/>
            <person name="Steenkamp E.T."/>
            <person name="van der Nest M.A."/>
            <person name="van Wyk S."/>
            <person name="Wingfield M.J."/>
            <person name="Xiong C."/>
            <person name="Yue Q."/>
            <person name="Zhang X."/>
        </authorList>
    </citation>
    <scope>NUCLEOTIDE SEQUENCE [LARGE SCALE GENOMIC DNA]</scope>
    <source>
        <strain evidence="1 2">BP6252</strain>
    </source>
</reference>
<dbReference type="AlphaFoldDB" id="A0A3D8RTX2"/>
<comment type="caution">
    <text evidence="1">The sequence shown here is derived from an EMBL/GenBank/DDBJ whole genome shotgun (WGS) entry which is preliminary data.</text>
</comment>
<organism evidence="1 2">
    <name type="scientific">Coleophoma cylindrospora</name>
    <dbReference type="NCBI Taxonomy" id="1849047"/>
    <lineage>
        <taxon>Eukaryota</taxon>
        <taxon>Fungi</taxon>
        <taxon>Dikarya</taxon>
        <taxon>Ascomycota</taxon>
        <taxon>Pezizomycotina</taxon>
        <taxon>Leotiomycetes</taxon>
        <taxon>Helotiales</taxon>
        <taxon>Dermateaceae</taxon>
        <taxon>Coleophoma</taxon>
    </lineage>
</organism>
<evidence type="ECO:0000313" key="1">
    <source>
        <dbReference type="EMBL" id="RDW77499.1"/>
    </source>
</evidence>
<proteinExistence type="predicted"/>
<sequence length="109" mass="12021">MPQAISTLIADPKEDLTKSSFDRVTLGDMTNFARPSPRPKELLVDDPHFVLGVGRGATEAEILDTFNQRIAEVETERLADTGSVLYAPGTESIYEESIRMLKAAKNQLL</sequence>
<gene>
    <name evidence="1" type="ORF">BP6252_05552</name>
</gene>
<dbReference type="OrthoDB" id="3540452at2759"/>
<name>A0A3D8RTX2_9HELO</name>
<keyword evidence="2" id="KW-1185">Reference proteome</keyword>
<dbReference type="EMBL" id="PDLM01000005">
    <property type="protein sequence ID" value="RDW77499.1"/>
    <property type="molecule type" value="Genomic_DNA"/>
</dbReference>
<accession>A0A3D8RTX2</accession>
<dbReference type="Proteomes" id="UP000256645">
    <property type="component" value="Unassembled WGS sequence"/>
</dbReference>